<evidence type="ECO:0000313" key="4">
    <source>
        <dbReference type="Proteomes" id="UP001558713"/>
    </source>
</evidence>
<feature type="domain" description="HAT C-terminal dimerisation" evidence="2">
    <location>
        <begin position="68"/>
        <end position="149"/>
    </location>
</feature>
<feature type="compositionally biased region" description="Basic and acidic residues" evidence="1">
    <location>
        <begin position="32"/>
        <end position="42"/>
    </location>
</feature>
<feature type="compositionally biased region" description="Polar residues" evidence="1">
    <location>
        <begin position="1"/>
        <end position="10"/>
    </location>
</feature>
<sequence>MDATTASIFCSSEEVKEGVEEESDDEEYGEEEGQKDKEEKKPDAYDGFAFFQEFLKFEGSSREFDESELDSYLKEPVMEWNKDFNALEWWREESQKYPILSRVARDILSIPISRATSFDAYVADKRECPEFVVSMKAKLVNAMMCSKSWSRL</sequence>
<gene>
    <name evidence="3" type="ORF">V5N11_020242</name>
</gene>
<dbReference type="PANTHER" id="PTHR23272">
    <property type="entry name" value="BED FINGER-RELATED"/>
    <property type="match status" value="1"/>
</dbReference>
<feature type="region of interest" description="Disordered" evidence="1">
    <location>
        <begin position="1"/>
        <end position="42"/>
    </location>
</feature>
<dbReference type="PANTHER" id="PTHR23272:SF135">
    <property type="entry name" value="ZINC FINGER BED DOMAIN-CONTAINING PROTEIN DAYSLEEPER-LIKE"/>
    <property type="match status" value="1"/>
</dbReference>
<reference evidence="3 4" key="1">
    <citation type="submission" date="2024-04" db="EMBL/GenBank/DDBJ databases">
        <title>Genome assembly C_amara_ONT_v2.</title>
        <authorList>
            <person name="Yant L."/>
            <person name="Moore C."/>
            <person name="Slenker M."/>
        </authorList>
    </citation>
    <scope>NUCLEOTIDE SEQUENCE [LARGE SCALE GENOMIC DNA]</scope>
    <source>
        <tissue evidence="3">Leaf</tissue>
    </source>
</reference>
<organism evidence="3 4">
    <name type="scientific">Cardamine amara subsp. amara</name>
    <dbReference type="NCBI Taxonomy" id="228776"/>
    <lineage>
        <taxon>Eukaryota</taxon>
        <taxon>Viridiplantae</taxon>
        <taxon>Streptophyta</taxon>
        <taxon>Embryophyta</taxon>
        <taxon>Tracheophyta</taxon>
        <taxon>Spermatophyta</taxon>
        <taxon>Magnoliopsida</taxon>
        <taxon>eudicotyledons</taxon>
        <taxon>Gunneridae</taxon>
        <taxon>Pentapetalae</taxon>
        <taxon>rosids</taxon>
        <taxon>malvids</taxon>
        <taxon>Brassicales</taxon>
        <taxon>Brassicaceae</taxon>
        <taxon>Cardamineae</taxon>
        <taxon>Cardamine</taxon>
    </lineage>
</organism>
<dbReference type="EMBL" id="JBANAX010000004">
    <property type="protein sequence ID" value="KAL1226389.1"/>
    <property type="molecule type" value="Genomic_DNA"/>
</dbReference>
<evidence type="ECO:0000313" key="3">
    <source>
        <dbReference type="EMBL" id="KAL1226389.1"/>
    </source>
</evidence>
<evidence type="ECO:0000259" key="2">
    <source>
        <dbReference type="Pfam" id="PF05699"/>
    </source>
</evidence>
<dbReference type="AlphaFoldDB" id="A0ABD1CAV2"/>
<feature type="compositionally biased region" description="Acidic residues" evidence="1">
    <location>
        <begin position="19"/>
        <end position="31"/>
    </location>
</feature>
<comment type="caution">
    <text evidence="3">The sequence shown here is derived from an EMBL/GenBank/DDBJ whole genome shotgun (WGS) entry which is preliminary data.</text>
</comment>
<name>A0ABD1CAV2_CARAN</name>
<dbReference type="InterPro" id="IPR012337">
    <property type="entry name" value="RNaseH-like_sf"/>
</dbReference>
<evidence type="ECO:0000256" key="1">
    <source>
        <dbReference type="SAM" id="MobiDB-lite"/>
    </source>
</evidence>
<dbReference type="InterPro" id="IPR008906">
    <property type="entry name" value="HATC_C_dom"/>
</dbReference>
<protein>
    <submittedName>
        <fullName evidence="3">Zinc finger BED domain-containing protein DAYSLEEPER</fullName>
    </submittedName>
</protein>
<dbReference type="Pfam" id="PF05699">
    <property type="entry name" value="Dimer_Tnp_hAT"/>
    <property type="match status" value="1"/>
</dbReference>
<dbReference type="SUPFAM" id="SSF53098">
    <property type="entry name" value="Ribonuclease H-like"/>
    <property type="match status" value="1"/>
</dbReference>
<keyword evidence="4" id="KW-1185">Reference proteome</keyword>
<proteinExistence type="predicted"/>
<accession>A0ABD1CAV2</accession>
<dbReference type="Proteomes" id="UP001558713">
    <property type="component" value="Unassembled WGS sequence"/>
</dbReference>